<dbReference type="PANTHER" id="PTHR15653:SF0">
    <property type="entry name" value="CONNECTOR OF KINASE TO AP-1, ISOFORM E"/>
    <property type="match status" value="1"/>
</dbReference>
<feature type="region of interest" description="Disordered" evidence="5">
    <location>
        <begin position="34"/>
        <end position="66"/>
    </location>
</feature>
<sequence length="722" mass="80991">MTTNKSSSVSYHKSYYNTIGGSTSSSRNAYRITNNSLSNVGNGQSSQQQHRNKSPYHTHPAMPFSGIASNLEAPQMQFSDILGQLKAFEMDQRQQMDLLELKNAQLESDNKKLSKELDFQKKMLFDTVRHVKLLEYALKQKERIIHGVHQYMRSNNAGATNDMDKAAAWEKWRNDVGGILNQEPEAFSDEALSLSNLQKQQMQQKMRSSVSSRDRIRNGLKEIMDPNELDTYLNTRENMMNDIFNKKRKKIADEHERQKETEKSLDIAAAQQEESDQRATSDYETAPVAADGATTNHDGEIFSCDTLELDQKLMEKYGNKTAQDLLRRSEYNQKPAISDKFASKKSQRKVQLDKIKKSSRASSSSPGSPALGAGEVDDKSAEISVSQERKGAHPKWKPKVCLRSHVDAVRSISFHPSQELMVTSSEDCTVKLWQIKKLKSSTRRVPIHTYLGHSGAVLTTACSENYLFSAGHDGDIRIYSYPEDGVSHDWKELQNRIIPYQKDFIANAHEDIIWKLTCNEASGMLLSASSDGTVKMWDYNSLSEGGGSLSPKQVLIQSSQVPTSLSFYDASKALVGYASGDVSCFDLEKGKPIWTSHISVQGSSQACYQIESHQQLKLGISCHEDGKLRWLDLRNAGSVAHEVQAHQDAVSCLSIDSSSGMYVATGGHDCRIRCWDIQTRQCLQDLSCHRPKNDEGIHDIQYHPQKQLLASVGADSQIRLFQ</sequence>
<dbReference type="InterPro" id="IPR015943">
    <property type="entry name" value="WD40/YVTN_repeat-like_dom_sf"/>
</dbReference>
<dbReference type="InterPro" id="IPR001680">
    <property type="entry name" value="WD40_rpt"/>
</dbReference>
<evidence type="ECO:0000256" key="1">
    <source>
        <dbReference type="ARBA" id="ARBA00022574"/>
    </source>
</evidence>
<protein>
    <recommendedName>
        <fullName evidence="7">Guanine nucleotide-binding protein subunit beta-like protein</fullName>
    </recommendedName>
</protein>
<dbReference type="InterPro" id="IPR020472">
    <property type="entry name" value="WD40_PAC1"/>
</dbReference>
<name>A0A7S1KS44_9EUKA</name>
<feature type="compositionally biased region" description="Low complexity" evidence="5">
    <location>
        <begin position="34"/>
        <end position="49"/>
    </location>
</feature>
<dbReference type="PROSITE" id="PS50082">
    <property type="entry name" value="WD_REPEATS_2"/>
    <property type="match status" value="3"/>
</dbReference>
<dbReference type="PRINTS" id="PR00320">
    <property type="entry name" value="GPROTEINBRPT"/>
</dbReference>
<dbReference type="InterPro" id="IPR051488">
    <property type="entry name" value="WD_repeat_striatin"/>
</dbReference>
<dbReference type="PROSITE" id="PS50294">
    <property type="entry name" value="WD_REPEATS_REGION"/>
    <property type="match status" value="3"/>
</dbReference>
<feature type="repeat" description="WD" evidence="3">
    <location>
        <begin position="643"/>
        <end position="685"/>
    </location>
</feature>
<evidence type="ECO:0000256" key="4">
    <source>
        <dbReference type="SAM" id="Coils"/>
    </source>
</evidence>
<keyword evidence="1 3" id="KW-0853">WD repeat</keyword>
<dbReference type="EMBL" id="HBGD01007661">
    <property type="protein sequence ID" value="CAD9083135.1"/>
    <property type="molecule type" value="Transcribed_RNA"/>
</dbReference>
<dbReference type="PANTHER" id="PTHR15653">
    <property type="entry name" value="STRIATIN"/>
    <property type="match status" value="1"/>
</dbReference>
<feature type="compositionally biased region" description="Basic and acidic residues" evidence="5">
    <location>
        <begin position="376"/>
        <end position="391"/>
    </location>
</feature>
<dbReference type="InterPro" id="IPR036322">
    <property type="entry name" value="WD40_repeat_dom_sf"/>
</dbReference>
<dbReference type="SUPFAM" id="SSF50978">
    <property type="entry name" value="WD40 repeat-like"/>
    <property type="match status" value="1"/>
</dbReference>
<feature type="region of interest" description="Disordered" evidence="5">
    <location>
        <begin position="251"/>
        <end position="284"/>
    </location>
</feature>
<feature type="compositionally biased region" description="Low complexity" evidence="5">
    <location>
        <begin position="360"/>
        <end position="374"/>
    </location>
</feature>
<feature type="repeat" description="WD" evidence="3">
    <location>
        <begin position="506"/>
        <end position="541"/>
    </location>
</feature>
<gene>
    <name evidence="6" type="ORF">PCOS0759_LOCUS6377</name>
</gene>
<dbReference type="Pfam" id="PF00400">
    <property type="entry name" value="WD40"/>
    <property type="match status" value="5"/>
</dbReference>
<evidence type="ECO:0000256" key="5">
    <source>
        <dbReference type="SAM" id="MobiDB-lite"/>
    </source>
</evidence>
<evidence type="ECO:0000256" key="3">
    <source>
        <dbReference type="PROSITE-ProRule" id="PRU00221"/>
    </source>
</evidence>
<reference evidence="6" key="1">
    <citation type="submission" date="2021-01" db="EMBL/GenBank/DDBJ databases">
        <authorList>
            <person name="Corre E."/>
            <person name="Pelletier E."/>
            <person name="Niang G."/>
            <person name="Scheremetjew M."/>
            <person name="Finn R."/>
            <person name="Kale V."/>
            <person name="Holt S."/>
            <person name="Cochrane G."/>
            <person name="Meng A."/>
            <person name="Brown T."/>
            <person name="Cohen L."/>
        </authorList>
    </citation>
    <scope>NUCLEOTIDE SEQUENCE</scope>
    <source>
        <strain evidence="6">WS</strain>
    </source>
</reference>
<feature type="coiled-coil region" evidence="4">
    <location>
        <begin position="89"/>
        <end position="123"/>
    </location>
</feature>
<evidence type="ECO:0000313" key="6">
    <source>
        <dbReference type="EMBL" id="CAD9083135.1"/>
    </source>
</evidence>
<keyword evidence="4" id="KW-0175">Coiled coil</keyword>
<accession>A0A7S1KS44</accession>
<keyword evidence="2" id="KW-0677">Repeat</keyword>
<evidence type="ECO:0000256" key="2">
    <source>
        <dbReference type="ARBA" id="ARBA00022737"/>
    </source>
</evidence>
<dbReference type="SMART" id="SM00320">
    <property type="entry name" value="WD40"/>
    <property type="match status" value="7"/>
</dbReference>
<feature type="repeat" description="WD" evidence="3">
    <location>
        <begin position="402"/>
        <end position="443"/>
    </location>
</feature>
<feature type="compositionally biased region" description="Basic and acidic residues" evidence="5">
    <location>
        <begin position="251"/>
        <end position="265"/>
    </location>
</feature>
<proteinExistence type="predicted"/>
<dbReference type="AlphaFoldDB" id="A0A7S1KS44"/>
<evidence type="ECO:0008006" key="7">
    <source>
        <dbReference type="Google" id="ProtNLM"/>
    </source>
</evidence>
<organism evidence="6">
    <name type="scientific">Percolomonas cosmopolitus</name>
    <dbReference type="NCBI Taxonomy" id="63605"/>
    <lineage>
        <taxon>Eukaryota</taxon>
        <taxon>Discoba</taxon>
        <taxon>Heterolobosea</taxon>
        <taxon>Tetramitia</taxon>
        <taxon>Eutetramitia</taxon>
        <taxon>Percolomonadidae</taxon>
        <taxon>Percolomonas</taxon>
    </lineage>
</organism>
<dbReference type="Gene3D" id="2.130.10.10">
    <property type="entry name" value="YVTN repeat-like/Quinoprotein amine dehydrogenase"/>
    <property type="match status" value="3"/>
</dbReference>
<dbReference type="CDD" id="cd00200">
    <property type="entry name" value="WD40"/>
    <property type="match status" value="1"/>
</dbReference>
<feature type="region of interest" description="Disordered" evidence="5">
    <location>
        <begin position="336"/>
        <end position="396"/>
    </location>
</feature>